<feature type="domain" description="PRC-barrel" evidence="7">
    <location>
        <begin position="98"/>
        <end position="171"/>
    </location>
</feature>
<dbReference type="SUPFAM" id="SSF50346">
    <property type="entry name" value="PRC-barrel domain"/>
    <property type="match status" value="1"/>
</dbReference>
<dbReference type="Gene3D" id="2.40.30.60">
    <property type="entry name" value="RimM"/>
    <property type="match status" value="1"/>
</dbReference>
<dbReference type="Gene3D" id="2.30.30.240">
    <property type="entry name" value="PRC-barrel domain"/>
    <property type="match status" value="1"/>
</dbReference>
<dbReference type="HAMAP" id="MF_00014">
    <property type="entry name" value="Ribosome_mat_RimM"/>
    <property type="match status" value="1"/>
</dbReference>
<dbReference type="InterPro" id="IPR009000">
    <property type="entry name" value="Transl_B-barrel_sf"/>
</dbReference>
<dbReference type="Proteomes" id="UP001253545">
    <property type="component" value="Unassembled WGS sequence"/>
</dbReference>
<evidence type="ECO:0000256" key="4">
    <source>
        <dbReference type="ARBA" id="ARBA00023186"/>
    </source>
</evidence>
<dbReference type="SUPFAM" id="SSF50447">
    <property type="entry name" value="Translation proteins"/>
    <property type="match status" value="1"/>
</dbReference>
<comment type="subcellular location">
    <subcellularLocation>
        <location evidence="5">Cytoplasm</location>
    </subcellularLocation>
</comment>
<reference evidence="8 9" key="1">
    <citation type="submission" date="2023-09" db="EMBL/GenBank/DDBJ databases">
        <authorList>
            <person name="Rey-Velasco X."/>
        </authorList>
    </citation>
    <scope>NUCLEOTIDE SEQUENCE [LARGE SCALE GENOMIC DNA]</scope>
    <source>
        <strain evidence="8 9">P117</strain>
    </source>
</reference>
<dbReference type="Pfam" id="PF05239">
    <property type="entry name" value="PRC"/>
    <property type="match status" value="1"/>
</dbReference>
<evidence type="ECO:0000256" key="1">
    <source>
        <dbReference type="ARBA" id="ARBA00022490"/>
    </source>
</evidence>
<dbReference type="InterPro" id="IPR011033">
    <property type="entry name" value="PRC_barrel-like_sf"/>
</dbReference>
<dbReference type="InterPro" id="IPR027275">
    <property type="entry name" value="PRC-brl_dom"/>
</dbReference>
<organism evidence="8 9">
    <name type="scientific">Glaciecola petra</name>
    <dbReference type="NCBI Taxonomy" id="3075602"/>
    <lineage>
        <taxon>Bacteria</taxon>
        <taxon>Pseudomonadati</taxon>
        <taxon>Pseudomonadota</taxon>
        <taxon>Gammaproteobacteria</taxon>
        <taxon>Alteromonadales</taxon>
        <taxon>Alteromonadaceae</taxon>
        <taxon>Glaciecola</taxon>
    </lineage>
</organism>
<keyword evidence="1 5" id="KW-0963">Cytoplasm</keyword>
<evidence type="ECO:0000313" key="8">
    <source>
        <dbReference type="EMBL" id="MDT0594701.1"/>
    </source>
</evidence>
<dbReference type="NCBIfam" id="TIGR02273">
    <property type="entry name" value="16S_RimM"/>
    <property type="match status" value="1"/>
</dbReference>
<dbReference type="EMBL" id="JAVRHX010000001">
    <property type="protein sequence ID" value="MDT0594701.1"/>
    <property type="molecule type" value="Genomic_DNA"/>
</dbReference>
<evidence type="ECO:0000256" key="5">
    <source>
        <dbReference type="HAMAP-Rule" id="MF_00014"/>
    </source>
</evidence>
<feature type="domain" description="RimM N-terminal" evidence="6">
    <location>
        <begin position="9"/>
        <end position="91"/>
    </location>
</feature>
<evidence type="ECO:0000313" key="9">
    <source>
        <dbReference type="Proteomes" id="UP001253545"/>
    </source>
</evidence>
<dbReference type="PANTHER" id="PTHR33692">
    <property type="entry name" value="RIBOSOME MATURATION FACTOR RIMM"/>
    <property type="match status" value="1"/>
</dbReference>
<dbReference type="PANTHER" id="PTHR33692:SF1">
    <property type="entry name" value="RIBOSOME MATURATION FACTOR RIMM"/>
    <property type="match status" value="1"/>
</dbReference>
<comment type="function">
    <text evidence="5">An accessory protein needed during the final step in the assembly of 30S ribosomal subunit, possibly for assembly of the head region. Essential for efficient processing of 16S rRNA. May be needed both before and after RbfA during the maturation of 16S rRNA. It has affinity for free ribosomal 30S subunits but not for 70S ribosomes.</text>
</comment>
<evidence type="ECO:0000256" key="2">
    <source>
        <dbReference type="ARBA" id="ARBA00022517"/>
    </source>
</evidence>
<dbReference type="RefSeq" id="WP_311368161.1">
    <property type="nucleotide sequence ID" value="NZ_JAVRHX010000001.1"/>
</dbReference>
<name>A0ABU2ZR25_9ALTE</name>
<keyword evidence="4 5" id="KW-0143">Chaperone</keyword>
<keyword evidence="3 5" id="KW-0698">rRNA processing</keyword>
<dbReference type="Pfam" id="PF01782">
    <property type="entry name" value="RimM"/>
    <property type="match status" value="1"/>
</dbReference>
<accession>A0ABU2ZR25</accession>
<comment type="similarity">
    <text evidence="5">Belongs to the RimM family.</text>
</comment>
<comment type="domain">
    <text evidence="5">The PRC barrel domain binds ribosomal protein uS19.</text>
</comment>
<gene>
    <name evidence="5 8" type="primary">rimM</name>
    <name evidence="8" type="ORF">RM552_07615</name>
</gene>
<protein>
    <recommendedName>
        <fullName evidence="5">Ribosome maturation factor RimM</fullName>
    </recommendedName>
</protein>
<dbReference type="InterPro" id="IPR011961">
    <property type="entry name" value="RimM"/>
</dbReference>
<comment type="caution">
    <text evidence="8">The sequence shown here is derived from an EMBL/GenBank/DDBJ whole genome shotgun (WGS) entry which is preliminary data.</text>
</comment>
<sequence length="176" mass="19747">MSLASDKLTIGKIGAPYGVKGWVKINSFTQAKDNIFEYSPWQLNSIHGDAKNIKVDQWRTHNNSLVAKLEGIESRDDAEEIKNAEISIDASLLPELDNDFYWKDLIGMQVLTDKGYDMGVVKELFETGANDVMLVKAKINDAFGQKERLLPFLHDSVVLNVDKDGNTITVDWDPAF</sequence>
<dbReference type="InterPro" id="IPR002676">
    <property type="entry name" value="RimM_N"/>
</dbReference>
<evidence type="ECO:0000259" key="6">
    <source>
        <dbReference type="Pfam" id="PF01782"/>
    </source>
</evidence>
<evidence type="ECO:0000256" key="3">
    <source>
        <dbReference type="ARBA" id="ARBA00022552"/>
    </source>
</evidence>
<comment type="subunit">
    <text evidence="5">Binds ribosomal protein uS19.</text>
</comment>
<proteinExistence type="inferred from homology"/>
<keyword evidence="2 5" id="KW-0690">Ribosome biogenesis</keyword>
<keyword evidence="9" id="KW-1185">Reference proteome</keyword>
<dbReference type="InterPro" id="IPR036976">
    <property type="entry name" value="RimM_N_sf"/>
</dbReference>
<evidence type="ECO:0000259" key="7">
    <source>
        <dbReference type="Pfam" id="PF05239"/>
    </source>
</evidence>